<feature type="signal peptide" evidence="2">
    <location>
        <begin position="1"/>
        <end position="22"/>
    </location>
</feature>
<dbReference type="PANTHER" id="PTHR37945:SF1">
    <property type="entry name" value="EXTRACELLULAR TUNGSTATE BINDING PROTEIN"/>
    <property type="match status" value="1"/>
</dbReference>
<dbReference type="PROSITE" id="PS51257">
    <property type="entry name" value="PROKAR_LIPOPROTEIN"/>
    <property type="match status" value="1"/>
</dbReference>
<dbReference type="Gene3D" id="3.40.190.10">
    <property type="entry name" value="Periplasmic binding protein-like II"/>
    <property type="match status" value="2"/>
</dbReference>
<accession>A0AA46AHI6</accession>
<dbReference type="AlphaFoldDB" id="A0AA46AHI6"/>
<dbReference type="InterPro" id="IPR024370">
    <property type="entry name" value="PBP_domain"/>
</dbReference>
<dbReference type="Pfam" id="PF12849">
    <property type="entry name" value="PBP_like_2"/>
    <property type="match status" value="1"/>
</dbReference>
<dbReference type="SUPFAM" id="SSF53850">
    <property type="entry name" value="Periplasmic binding protein-like II"/>
    <property type="match status" value="1"/>
</dbReference>
<evidence type="ECO:0000256" key="2">
    <source>
        <dbReference type="SAM" id="SignalP"/>
    </source>
</evidence>
<feature type="compositionally biased region" description="Acidic residues" evidence="1">
    <location>
        <begin position="46"/>
        <end position="57"/>
    </location>
</feature>
<protein>
    <submittedName>
        <fullName evidence="4">Tungstate transport system substrate-binding protein</fullName>
    </submittedName>
</protein>
<dbReference type="EMBL" id="FXUF01000001">
    <property type="protein sequence ID" value="SMP39908.1"/>
    <property type="molecule type" value="Genomic_DNA"/>
</dbReference>
<feature type="domain" description="PBP" evidence="3">
    <location>
        <begin position="57"/>
        <end position="288"/>
    </location>
</feature>
<reference evidence="4" key="1">
    <citation type="submission" date="2017-05" db="EMBL/GenBank/DDBJ databases">
        <authorList>
            <person name="Varghese N."/>
            <person name="Submissions S."/>
        </authorList>
    </citation>
    <scope>NUCLEOTIDE SEQUENCE</scope>
    <source>
        <strain evidence="4">Su22</strain>
    </source>
</reference>
<organism evidence="4 5">
    <name type="scientific">Anoxynatronum buryatiense</name>
    <dbReference type="NCBI Taxonomy" id="489973"/>
    <lineage>
        <taxon>Bacteria</taxon>
        <taxon>Bacillati</taxon>
        <taxon>Bacillota</taxon>
        <taxon>Clostridia</taxon>
        <taxon>Eubacteriales</taxon>
        <taxon>Clostridiaceae</taxon>
        <taxon>Anoxynatronum</taxon>
    </lineage>
</organism>
<name>A0AA46AHI6_9CLOT</name>
<gene>
    <name evidence="4" type="ORF">SAMN06296020_101298</name>
</gene>
<evidence type="ECO:0000313" key="4">
    <source>
        <dbReference type="EMBL" id="SMP39908.1"/>
    </source>
</evidence>
<evidence type="ECO:0000259" key="3">
    <source>
        <dbReference type="Pfam" id="PF12849"/>
    </source>
</evidence>
<keyword evidence="5" id="KW-1185">Reference proteome</keyword>
<evidence type="ECO:0000313" key="5">
    <source>
        <dbReference type="Proteomes" id="UP001158066"/>
    </source>
</evidence>
<keyword evidence="2" id="KW-0732">Signal</keyword>
<feature type="region of interest" description="Disordered" evidence="1">
    <location>
        <begin position="25"/>
        <end position="60"/>
    </location>
</feature>
<feature type="chain" id="PRO_5041438330" evidence="2">
    <location>
        <begin position="23"/>
        <end position="311"/>
    </location>
</feature>
<comment type="caution">
    <text evidence="4">The sequence shown here is derived from an EMBL/GenBank/DDBJ whole genome shotgun (WGS) entry which is preliminary data.</text>
</comment>
<dbReference type="InterPro" id="IPR052738">
    <property type="entry name" value="ABC-Tungstate_binding"/>
</dbReference>
<proteinExistence type="predicted"/>
<dbReference type="Proteomes" id="UP001158066">
    <property type="component" value="Unassembled WGS sequence"/>
</dbReference>
<dbReference type="PANTHER" id="PTHR37945">
    <property type="entry name" value="EXTRACELLULAR TUNGSTATE BINDING PROTEIN"/>
    <property type="match status" value="1"/>
</dbReference>
<dbReference type="RefSeq" id="WP_283407653.1">
    <property type="nucleotide sequence ID" value="NZ_FXUF01000001.1"/>
</dbReference>
<evidence type="ECO:0000256" key="1">
    <source>
        <dbReference type="SAM" id="MobiDB-lite"/>
    </source>
</evidence>
<sequence>MTLTRRSLFIMLLILMVALTTACGGTQEPAPPEEPAPAETQPSAEEATETSETDGDYPELTNTEMILSTTTSTENSGLLDFILPDFESTYEIDVKVVAVGSGAALQMGADGEADVLLAHAKAREEELVADGHGLERFDVMYNDFIIVGPPDDPAGLMDAAAGDVLAGLTLISEKEGTFVSRGDDSGTHIMEVNLWKEIGLEEPDASWYISAGQGMGDVIQMANELEGYTLTDRATYLSMLGSIDLVIAVEGDPKLFNQYGVIAVNPDKGDHINYAAAARFVDWILSSETQELISQFGVEEFGAPLFFPNAQ</sequence>